<evidence type="ECO:0000313" key="2">
    <source>
        <dbReference type="EMBL" id="THV42327.1"/>
    </source>
</evidence>
<gene>
    <name evidence="2" type="ORF">FAB82_06625</name>
</gene>
<reference evidence="3" key="1">
    <citation type="submission" date="2019-04" db="EMBL/GenBank/DDBJ databases">
        <title>Nocardioides xinjiangensis sp. nov.</title>
        <authorList>
            <person name="Liu S."/>
        </authorList>
    </citation>
    <scope>NUCLEOTIDE SEQUENCE [LARGE SCALE GENOMIC DNA]</scope>
    <source>
        <strain evidence="3">18</strain>
    </source>
</reference>
<protein>
    <submittedName>
        <fullName evidence="2">VOC family protein</fullName>
    </submittedName>
</protein>
<dbReference type="AlphaFoldDB" id="A0A4S8QCR7"/>
<evidence type="ECO:0000313" key="3">
    <source>
        <dbReference type="Proteomes" id="UP000308760"/>
    </source>
</evidence>
<dbReference type="RefSeq" id="WP_136533759.1">
    <property type="nucleotide sequence ID" value="NZ_STGY01000025.1"/>
</dbReference>
<dbReference type="Gene3D" id="3.10.180.10">
    <property type="entry name" value="2,3-Dihydroxybiphenyl 1,2-Dioxygenase, domain 1"/>
    <property type="match status" value="1"/>
</dbReference>
<organism evidence="2 3">
    <name type="scientific">Glycomyces buryatensis</name>
    <dbReference type="NCBI Taxonomy" id="2570927"/>
    <lineage>
        <taxon>Bacteria</taxon>
        <taxon>Bacillati</taxon>
        <taxon>Actinomycetota</taxon>
        <taxon>Actinomycetes</taxon>
        <taxon>Glycomycetales</taxon>
        <taxon>Glycomycetaceae</taxon>
        <taxon>Glycomyces</taxon>
    </lineage>
</organism>
<dbReference type="PROSITE" id="PS51819">
    <property type="entry name" value="VOC"/>
    <property type="match status" value="1"/>
</dbReference>
<dbReference type="InterPro" id="IPR029068">
    <property type="entry name" value="Glyas_Bleomycin-R_OHBP_Dase"/>
</dbReference>
<reference evidence="2 3" key="2">
    <citation type="submission" date="2019-05" db="EMBL/GenBank/DDBJ databases">
        <title>Glycomyces buryatensis sp. nov.</title>
        <authorList>
            <person name="Nikitina E."/>
        </authorList>
    </citation>
    <scope>NUCLEOTIDE SEQUENCE [LARGE SCALE GENOMIC DNA]</scope>
    <source>
        <strain evidence="2 3">18</strain>
    </source>
</reference>
<dbReference type="CDD" id="cd06587">
    <property type="entry name" value="VOC"/>
    <property type="match status" value="1"/>
</dbReference>
<sequence>MTLQIANVTVNTTRPRELAEWWAAALGGEITADYGEYIMVGCKELTGISFQYVEDTTPGRLHIDLAASDAGAETARLIEAGATRVADHEIPGVDFTWTVLTDPDGNEFCVSQGH</sequence>
<dbReference type="SUPFAM" id="SSF54593">
    <property type="entry name" value="Glyoxalase/Bleomycin resistance protein/Dihydroxybiphenyl dioxygenase"/>
    <property type="match status" value="1"/>
</dbReference>
<dbReference type="PANTHER" id="PTHR35908:SF1">
    <property type="entry name" value="CONSERVED PROTEIN"/>
    <property type="match status" value="1"/>
</dbReference>
<dbReference type="InterPro" id="IPR037523">
    <property type="entry name" value="VOC_core"/>
</dbReference>
<dbReference type="Proteomes" id="UP000308760">
    <property type="component" value="Unassembled WGS sequence"/>
</dbReference>
<feature type="domain" description="VOC" evidence="1">
    <location>
        <begin position="4"/>
        <end position="113"/>
    </location>
</feature>
<keyword evidence="3" id="KW-1185">Reference proteome</keyword>
<dbReference type="PANTHER" id="PTHR35908">
    <property type="entry name" value="HYPOTHETICAL FUSION PROTEIN"/>
    <property type="match status" value="1"/>
</dbReference>
<dbReference type="OrthoDB" id="15077at2"/>
<dbReference type="Pfam" id="PF18029">
    <property type="entry name" value="Glyoxalase_6"/>
    <property type="match status" value="1"/>
</dbReference>
<dbReference type="InterPro" id="IPR041581">
    <property type="entry name" value="Glyoxalase_6"/>
</dbReference>
<accession>A0A4S8QCR7</accession>
<evidence type="ECO:0000259" key="1">
    <source>
        <dbReference type="PROSITE" id="PS51819"/>
    </source>
</evidence>
<name>A0A4S8QCR7_9ACTN</name>
<dbReference type="EMBL" id="STGY01000025">
    <property type="protein sequence ID" value="THV42327.1"/>
    <property type="molecule type" value="Genomic_DNA"/>
</dbReference>
<comment type="caution">
    <text evidence="2">The sequence shown here is derived from an EMBL/GenBank/DDBJ whole genome shotgun (WGS) entry which is preliminary data.</text>
</comment>
<proteinExistence type="predicted"/>